<reference evidence="1" key="1">
    <citation type="submission" date="2020-10" db="EMBL/GenBank/DDBJ databases">
        <authorList>
            <person name="Gilroy R."/>
        </authorList>
    </citation>
    <scope>NUCLEOTIDE SEQUENCE</scope>
    <source>
        <strain evidence="1">ChiGjej2B2-12916</strain>
    </source>
</reference>
<organism evidence="1 2">
    <name type="scientific">Candidatus Enterenecus faecium</name>
    <dbReference type="NCBI Taxonomy" id="2840780"/>
    <lineage>
        <taxon>Bacteria</taxon>
        <taxon>Bacillati</taxon>
        <taxon>Bacillota</taxon>
        <taxon>Clostridia</taxon>
        <taxon>Eubacteriales</taxon>
        <taxon>Candidatus Enterenecus</taxon>
    </lineage>
</organism>
<sequence length="346" mass="38205">MILAISIPTYATSAEQHPIEQNISVNGYDFVISEEITSNYEISRTYSRDTNSLFRSSVDIEETQALLLALGMDNDEINAIPEDTLLDYATGKEITVITSYSKYNESTKTTTNLPKDIAIRAAESISKQQEEYILGNQENVQTFGNKPNQSTTPGTFKDSYMRITHSAINLGNGSYKFTTSATWLSMPVFRGYDSVGSCAMNTTVTPNTSYGKYWYTTKIYGITDVTTSHSGNIEITNRHNPVNGNWYGSAGIFNLPNDTSGSGMSIINIDLHAYYEYKGHVSDPKDEHYFNTVGTYCHSTIGIGINPSISINFSKGVSASATIGLQLISGKDIRSAEHEIHYIPKK</sequence>
<evidence type="ECO:0000313" key="2">
    <source>
        <dbReference type="Proteomes" id="UP000886879"/>
    </source>
</evidence>
<dbReference type="Proteomes" id="UP000886879">
    <property type="component" value="Unassembled WGS sequence"/>
</dbReference>
<reference evidence="1" key="2">
    <citation type="journal article" date="2021" name="PeerJ">
        <title>Extensive microbial diversity within the chicken gut microbiome revealed by metagenomics and culture.</title>
        <authorList>
            <person name="Gilroy R."/>
            <person name="Ravi A."/>
            <person name="Getino M."/>
            <person name="Pursley I."/>
            <person name="Horton D.L."/>
            <person name="Alikhan N.F."/>
            <person name="Baker D."/>
            <person name="Gharbi K."/>
            <person name="Hall N."/>
            <person name="Watson M."/>
            <person name="Adriaenssens E.M."/>
            <person name="Foster-Nyarko E."/>
            <person name="Jarju S."/>
            <person name="Secka A."/>
            <person name="Antonio M."/>
            <person name="Oren A."/>
            <person name="Chaudhuri R.R."/>
            <person name="La Ragione R."/>
            <person name="Hildebrand F."/>
            <person name="Pallen M.J."/>
        </authorList>
    </citation>
    <scope>NUCLEOTIDE SEQUENCE</scope>
    <source>
        <strain evidence="1">ChiGjej2B2-12916</strain>
    </source>
</reference>
<accession>A0A9D0YR89</accession>
<comment type="caution">
    <text evidence="1">The sequence shown here is derived from an EMBL/GenBank/DDBJ whole genome shotgun (WGS) entry which is preliminary data.</text>
</comment>
<dbReference type="EMBL" id="DVFO01000041">
    <property type="protein sequence ID" value="HIQ60791.1"/>
    <property type="molecule type" value="Genomic_DNA"/>
</dbReference>
<gene>
    <name evidence="1" type="ORF">IAD31_04245</name>
</gene>
<dbReference type="AlphaFoldDB" id="A0A9D0YR89"/>
<protein>
    <submittedName>
        <fullName evidence="1">Uncharacterized protein</fullName>
    </submittedName>
</protein>
<proteinExistence type="predicted"/>
<name>A0A9D0YR89_9FIRM</name>
<evidence type="ECO:0000313" key="1">
    <source>
        <dbReference type="EMBL" id="HIQ60791.1"/>
    </source>
</evidence>